<dbReference type="EMBL" id="UFAJ01000123">
    <property type="protein sequence ID" value="SSD59319.1"/>
    <property type="molecule type" value="Genomic_DNA"/>
</dbReference>
<dbReference type="InterPro" id="IPR013719">
    <property type="entry name" value="RTT106/SPT16-like_middle_dom"/>
</dbReference>
<name>A0A376B414_9ASCO</name>
<evidence type="ECO:0000256" key="4">
    <source>
        <dbReference type="ARBA" id="ARBA00022763"/>
    </source>
</evidence>
<feature type="domain" description="Histone chaperone RTT106/FACT complex subunit SPT16-like middle" evidence="14">
    <location>
        <begin position="848"/>
        <end position="938"/>
    </location>
</feature>
<sequence>MSTSELNLDLESIKTRLKKLHDAFPQFQGSPNALLFVLGSSNEDNPYQKTTILHNWLLGYEFPATIFAFTPKKIVMITSAAKAKHLIQLDNYKLSDDLIFQIWQRNNKNPELNAKLFNDLFELLEASDEGKTVVGLPIKDVYQGKFINEWNPLWESHKSAFNVVDCSLGLSTVLENKDSKEQELLRISSKSSDIFMDYLTDKTVNAVDDELRITNAKLSDDIESKIDDVSYLKKISPKLKKICENETLDLNLLDWAYSPIIQSGDSFDLKVSARSTNKQLSGSGSILASCGLRYKNYCSNITRTYLIDPSKEMVENYEFLLKVQNEIITKFLKIGNTPKQAYENVLEFLKEQKKENLIPNLTKNIGSLIGLEFRDPQFVLSAKNDYRKISKGDCFNISLGFNNLKYGDNKNYALQIADTVQLDSITGEPTVLTTVSKTTDTISFYLNQHDEDDTQGSAENDDQSKISERKNVKPRQREFKPEVGGNSKILRTKLRNQSGPETSDNQRQIRREIQRKLHQKLQKDGLLRFSSSEGGNEDEKRTHVFKKYESYIRDSQIPNAVRDLKIHVDWKNQTIIIPIYGRPVPMHINAYKNGSKNEEGAYTYLRLNFHSPGAAGGPSKKSNEIPYEESPDNQFVKSITLRSKDNDRINEVFKQITELKKESTKKDQEKKLMADVVQQAKLIENKSGRTKRLDQVFVRPSPDTKRVPGTVFIHQNGIRYQSPLRSDIRIDVLFSNIKNLFFQSCKGELIVIIHLHLKNPILLGKKKIQDVQFYREASDMAVDETGNNSRRSNTKFRRYGDEDELEQEQEEKRKRAALDKEFKYFAEAISDASKGMVDVDIPFRELGFQGVPGRSAVLCMPTRDCLIQLVEPPFLVVNLNEVEICALERVQFGLKNFDIVFVYKDFSKPVTHINAVPIEELEVIKSWLTDIDIPYTVSTINLNWVNIMKSDPHEFFLNGGWSFLNMGSEDEASDDEEEEAISEYEASEEDPQDESDYSDEYSDDDDDDADDSEDFSGDDESDEGEDWDTLEKKAARADRRGTFKE</sequence>
<keyword evidence="8 10" id="KW-0234">DNA repair</keyword>
<evidence type="ECO:0000256" key="1">
    <source>
        <dbReference type="ARBA" id="ARBA00010779"/>
    </source>
</evidence>
<dbReference type="SMART" id="SM01286">
    <property type="entry name" value="SPT16"/>
    <property type="match status" value="1"/>
</dbReference>
<feature type="compositionally biased region" description="Basic and acidic residues" evidence="11">
    <location>
        <begin position="462"/>
        <end position="481"/>
    </location>
</feature>
<accession>A0A376B414</accession>
<feature type="region of interest" description="Disordered" evidence="11">
    <location>
        <begin position="967"/>
        <end position="1045"/>
    </location>
</feature>
<feature type="domain" description="FACT complex subunit SPT16 middle" evidence="13">
    <location>
        <begin position="566"/>
        <end position="720"/>
    </location>
</feature>
<evidence type="ECO:0000259" key="13">
    <source>
        <dbReference type="SMART" id="SM01286"/>
    </source>
</evidence>
<dbReference type="GO" id="GO:0035101">
    <property type="term" value="C:FACT complex"/>
    <property type="evidence" value="ECO:0007669"/>
    <property type="project" value="UniProtKB-UniRule"/>
</dbReference>
<dbReference type="Pfam" id="PF08512">
    <property type="entry name" value="Rttp106-like_middle"/>
    <property type="match status" value="1"/>
</dbReference>
<keyword evidence="3 10" id="KW-0235">DNA replication</keyword>
<reference evidence="16" key="1">
    <citation type="submission" date="2018-06" db="EMBL/GenBank/DDBJ databases">
        <authorList>
            <person name="Guldener U."/>
        </authorList>
    </citation>
    <scope>NUCLEOTIDE SEQUENCE [LARGE SCALE GENOMIC DNA]</scope>
    <source>
        <strain evidence="16">UTAD17</strain>
    </source>
</reference>
<feature type="region of interest" description="Disordered" evidence="11">
    <location>
        <begin position="447"/>
        <end position="507"/>
    </location>
</feature>
<dbReference type="InterPro" id="IPR040258">
    <property type="entry name" value="Spt16"/>
</dbReference>
<dbReference type="InterPro" id="IPR000994">
    <property type="entry name" value="Pept_M24"/>
</dbReference>
<dbReference type="OrthoDB" id="10251642at2759"/>
<feature type="compositionally biased region" description="Polar residues" evidence="11">
    <location>
        <begin position="495"/>
        <end position="506"/>
    </location>
</feature>
<dbReference type="Pfam" id="PF21091">
    <property type="entry name" value="SPT16_C"/>
    <property type="match status" value="1"/>
</dbReference>
<dbReference type="SUPFAM" id="SSF55920">
    <property type="entry name" value="Creatinase/aminopeptidase"/>
    <property type="match status" value="1"/>
</dbReference>
<dbReference type="FunFam" id="2.30.29.150:FF:000002">
    <property type="entry name" value="FACT complex subunit SPT16"/>
    <property type="match status" value="1"/>
</dbReference>
<keyword evidence="6" id="KW-0175">Coiled coil</keyword>
<keyword evidence="2 10" id="KW-0158">Chromosome</keyword>
<comment type="similarity">
    <text evidence="1 10">Belongs to the peptidase M24 family. SPT16 subfamily.</text>
</comment>
<keyword evidence="7 10" id="KW-0804">Transcription</keyword>
<dbReference type="Pfam" id="PF14826">
    <property type="entry name" value="FACT-Spt16_Nlob"/>
    <property type="match status" value="1"/>
</dbReference>
<dbReference type="InterPro" id="IPR029149">
    <property type="entry name" value="Creatin/AminoP/Spt16_N"/>
</dbReference>
<evidence type="ECO:0000256" key="11">
    <source>
        <dbReference type="SAM" id="MobiDB-lite"/>
    </source>
</evidence>
<keyword evidence="5 10" id="KW-0805">Transcription regulation</keyword>
<dbReference type="PANTHER" id="PTHR13980">
    <property type="entry name" value="CDC68 RELATED"/>
    <property type="match status" value="1"/>
</dbReference>
<evidence type="ECO:0000313" key="15">
    <source>
        <dbReference type="EMBL" id="SSD59319.1"/>
    </source>
</evidence>
<dbReference type="Pfam" id="PF08644">
    <property type="entry name" value="SPT16"/>
    <property type="match status" value="1"/>
</dbReference>
<dbReference type="GO" id="GO:0006281">
    <property type="term" value="P:DNA repair"/>
    <property type="evidence" value="ECO:0007669"/>
    <property type="project" value="UniProtKB-UniRule"/>
</dbReference>
<dbReference type="Pfam" id="PF24824">
    <property type="entry name" value="PH_SPT16"/>
    <property type="match status" value="1"/>
</dbReference>
<dbReference type="InterPro" id="IPR013953">
    <property type="entry name" value="FACT_SPT16_M"/>
</dbReference>
<gene>
    <name evidence="15" type="ORF">SCODWIG_01080</name>
</gene>
<comment type="subunit">
    <text evidence="10">Component of the FACT complex.</text>
</comment>
<evidence type="ECO:0000313" key="16">
    <source>
        <dbReference type="Proteomes" id="UP000262825"/>
    </source>
</evidence>
<dbReference type="Proteomes" id="UP000262825">
    <property type="component" value="Unassembled WGS sequence"/>
</dbReference>
<dbReference type="AlphaFoldDB" id="A0A376B414"/>
<dbReference type="FunFam" id="2.30.29.30:FF:000017">
    <property type="entry name" value="FACT complex subunit SPT16"/>
    <property type="match status" value="1"/>
</dbReference>
<dbReference type="InterPro" id="IPR048969">
    <property type="entry name" value="FACT_SPT16_C"/>
</dbReference>
<dbReference type="GO" id="GO:0006260">
    <property type="term" value="P:DNA replication"/>
    <property type="evidence" value="ECO:0007669"/>
    <property type="project" value="UniProtKB-KW"/>
</dbReference>
<dbReference type="InterPro" id="IPR011993">
    <property type="entry name" value="PH-like_dom_sf"/>
</dbReference>
<dbReference type="InterPro" id="IPR029148">
    <property type="entry name" value="FACT-SPT16_Nlobe"/>
</dbReference>
<dbReference type="VEuPathDB" id="FungiDB:SCODWIG_01080"/>
<evidence type="ECO:0000256" key="5">
    <source>
        <dbReference type="ARBA" id="ARBA00023015"/>
    </source>
</evidence>
<dbReference type="Gene3D" id="3.90.230.10">
    <property type="entry name" value="Creatinase/methionine aminopeptidase superfamily"/>
    <property type="match status" value="1"/>
</dbReference>
<dbReference type="Gene3D" id="2.30.29.150">
    <property type="match status" value="1"/>
</dbReference>
<organism evidence="15 16">
    <name type="scientific">Saccharomycodes ludwigii</name>
    <dbReference type="NCBI Taxonomy" id="36035"/>
    <lineage>
        <taxon>Eukaryota</taxon>
        <taxon>Fungi</taxon>
        <taxon>Dikarya</taxon>
        <taxon>Ascomycota</taxon>
        <taxon>Saccharomycotina</taxon>
        <taxon>Saccharomycetes</taxon>
        <taxon>Saccharomycodales</taxon>
        <taxon>Saccharomycodaceae</taxon>
        <taxon>Saccharomycodes</taxon>
    </lineage>
</organism>
<dbReference type="Gene3D" id="2.30.29.210">
    <property type="entry name" value="FACT complex subunit Spt16p/Cdc68p"/>
    <property type="match status" value="1"/>
</dbReference>
<dbReference type="GO" id="GO:0006368">
    <property type="term" value="P:transcription elongation by RNA polymerase II"/>
    <property type="evidence" value="ECO:0007669"/>
    <property type="project" value="TreeGrafter"/>
</dbReference>
<dbReference type="Gene3D" id="3.40.350.10">
    <property type="entry name" value="Creatinase/prolidase N-terminal domain"/>
    <property type="match status" value="1"/>
</dbReference>
<feature type="compositionally biased region" description="Acidic residues" evidence="11">
    <location>
        <begin position="968"/>
        <end position="1028"/>
    </location>
</feature>
<protein>
    <recommendedName>
        <fullName evidence="10">FACT complex subunit</fullName>
    </recommendedName>
</protein>
<proteinExistence type="inferred from homology"/>
<keyword evidence="16" id="KW-1185">Reference proteome</keyword>
<evidence type="ECO:0000256" key="8">
    <source>
        <dbReference type="ARBA" id="ARBA00023204"/>
    </source>
</evidence>
<dbReference type="SMART" id="SM01287">
    <property type="entry name" value="Rtt106"/>
    <property type="match status" value="1"/>
</dbReference>
<dbReference type="GO" id="GO:0010468">
    <property type="term" value="P:regulation of gene expression"/>
    <property type="evidence" value="ECO:0007669"/>
    <property type="project" value="UniProtKB-ARBA"/>
</dbReference>
<evidence type="ECO:0000256" key="10">
    <source>
        <dbReference type="RuleBase" id="RU367052"/>
    </source>
</evidence>
<keyword evidence="4 10" id="KW-0227">DNA damage</keyword>
<dbReference type="InterPro" id="IPR036005">
    <property type="entry name" value="Creatinase/aminopeptidase-like"/>
</dbReference>
<dbReference type="FunFam" id="2.30.29.210:FF:000001">
    <property type="entry name" value="FACT complex subunit spt16"/>
    <property type="match status" value="1"/>
</dbReference>
<dbReference type="Gene3D" id="2.30.29.30">
    <property type="entry name" value="Pleckstrin-homology domain (PH domain)/Phosphotyrosine-binding domain (PTB)"/>
    <property type="match status" value="1"/>
</dbReference>
<evidence type="ECO:0000256" key="6">
    <source>
        <dbReference type="ARBA" id="ARBA00023054"/>
    </source>
</evidence>
<feature type="domain" description="FACT complex subunit SPT16 N-terminal lobe" evidence="12">
    <location>
        <begin position="8"/>
        <end position="170"/>
    </location>
</feature>
<dbReference type="GO" id="GO:0031491">
    <property type="term" value="F:nucleosome binding"/>
    <property type="evidence" value="ECO:0007669"/>
    <property type="project" value="TreeGrafter"/>
</dbReference>
<dbReference type="SMART" id="SM01285">
    <property type="entry name" value="FACT-Spt16_Nlob"/>
    <property type="match status" value="1"/>
</dbReference>
<feature type="region of interest" description="Disordered" evidence="11">
    <location>
        <begin position="782"/>
        <end position="811"/>
    </location>
</feature>
<evidence type="ECO:0000259" key="14">
    <source>
        <dbReference type="SMART" id="SM01287"/>
    </source>
</evidence>
<keyword evidence="9 10" id="KW-0539">Nucleus</keyword>
<feature type="compositionally biased region" description="Basic and acidic residues" evidence="11">
    <location>
        <begin position="1029"/>
        <end position="1045"/>
    </location>
</feature>
<dbReference type="InterPro" id="IPR056595">
    <property type="entry name" value="Fact-SPT16_PH"/>
</dbReference>
<dbReference type="PANTHER" id="PTHR13980:SF15">
    <property type="entry name" value="FACT COMPLEX SUBUNIT SPT16"/>
    <property type="match status" value="1"/>
</dbReference>
<evidence type="ECO:0000256" key="2">
    <source>
        <dbReference type="ARBA" id="ARBA00022454"/>
    </source>
</evidence>
<comment type="subcellular location">
    <subcellularLocation>
        <location evidence="10">Nucleus</location>
    </subcellularLocation>
    <subcellularLocation>
        <location evidence="10">Chromosome</location>
    </subcellularLocation>
</comment>
<evidence type="ECO:0000256" key="3">
    <source>
        <dbReference type="ARBA" id="ARBA00022705"/>
    </source>
</evidence>
<comment type="function">
    <text evidence="10">Component of the FACT complex, a general chromatin factor that acts to reorganize nucleosomes. The FACT complex is involved in multiple processes that require DNA as a template such as mRNA elongation, DNA replication and DNA repair. During transcription elongation the FACT complex acts as a histone chaperone that both destabilizes and restores nucleosomal structure. It facilitates the passage of RNA polymerase II and transcription by promoting the dissociation of one histone H2A-H2B dimer from the nucleosome, then subsequently promotes the reestablishment of the nucleosome following the passage of RNA polymerase II.</text>
</comment>
<dbReference type="FunFam" id="3.90.230.10:FF:000005">
    <property type="entry name" value="FACT complex subunit spt16"/>
    <property type="match status" value="1"/>
</dbReference>
<evidence type="ECO:0000256" key="7">
    <source>
        <dbReference type="ARBA" id="ARBA00023163"/>
    </source>
</evidence>
<evidence type="ECO:0000259" key="12">
    <source>
        <dbReference type="SMART" id="SM01285"/>
    </source>
</evidence>
<evidence type="ECO:0000256" key="9">
    <source>
        <dbReference type="ARBA" id="ARBA00023242"/>
    </source>
</evidence>
<dbReference type="Pfam" id="PF00557">
    <property type="entry name" value="Peptidase_M24"/>
    <property type="match status" value="1"/>
</dbReference>